<evidence type="ECO:0000313" key="2">
    <source>
        <dbReference type="Proteomes" id="UP000321595"/>
    </source>
</evidence>
<organism evidence="1 2">
    <name type="scientific">Microvenator marinus</name>
    <dbReference type="NCBI Taxonomy" id="2600177"/>
    <lineage>
        <taxon>Bacteria</taxon>
        <taxon>Deltaproteobacteria</taxon>
        <taxon>Bradymonadales</taxon>
        <taxon>Microvenatoraceae</taxon>
        <taxon>Microvenator</taxon>
    </lineage>
</organism>
<dbReference type="OrthoDB" id="5489391at2"/>
<dbReference type="AlphaFoldDB" id="A0A5B8XMJ2"/>
<protein>
    <submittedName>
        <fullName evidence="1">Uncharacterized protein</fullName>
    </submittedName>
</protein>
<proteinExistence type="predicted"/>
<accession>A0A5B8XMJ2</accession>
<dbReference type="KEGG" id="bbae:FRD01_06265"/>
<dbReference type="Proteomes" id="UP000321595">
    <property type="component" value="Chromosome"/>
</dbReference>
<name>A0A5B8XMJ2_9DELT</name>
<sequence>MSEFDMSEGPKALPWESRFESQINAFFDDAIQRVPGFVDKNLRSFRKVMGRNLAPTTGVGDVLIGVRNLASGVSSAVGGPKFETTTFTHDKLVEAFEREVVSPKELETLLSRLFAEFEEDLWRKAERAAPEGAADGIHEARERVVAMMEQEIAHDPKLAQALRTGVKIGVPATLGYVLFGQLGTGPSFGDAAGEIYKRNLDLYHKVLLRFGGVEVPTWVGAVGWAGSVLGTLAAGGLVEFGLNNIRDLKGSYIRQLNSARHILLHGHDPDDEDGKGILHIVRGFERRVENVPELAKNILEGADEATEPQKEKK</sequence>
<dbReference type="RefSeq" id="WP_146958535.1">
    <property type="nucleotide sequence ID" value="NZ_CP042467.1"/>
</dbReference>
<keyword evidence="2" id="KW-1185">Reference proteome</keyword>
<gene>
    <name evidence="1" type="ORF">FRD01_06265</name>
</gene>
<reference evidence="1 2" key="1">
    <citation type="submission" date="2019-08" db="EMBL/GenBank/DDBJ databases">
        <authorList>
            <person name="Liang Q."/>
        </authorList>
    </citation>
    <scope>NUCLEOTIDE SEQUENCE [LARGE SCALE GENOMIC DNA]</scope>
    <source>
        <strain evidence="1 2">V1718</strain>
    </source>
</reference>
<evidence type="ECO:0000313" key="1">
    <source>
        <dbReference type="EMBL" id="QED26850.1"/>
    </source>
</evidence>
<dbReference type="EMBL" id="CP042467">
    <property type="protein sequence ID" value="QED26850.1"/>
    <property type="molecule type" value="Genomic_DNA"/>
</dbReference>